<dbReference type="Gene3D" id="3.20.20.20">
    <property type="entry name" value="Dihydropteroate synthase-like"/>
    <property type="match status" value="1"/>
</dbReference>
<keyword evidence="6" id="KW-0411">Iron-sulfur</keyword>
<dbReference type="InterPro" id="IPR058578">
    <property type="entry name" value="IspG_TIM"/>
</dbReference>
<sequence>MKKIDNPNSCNFQYPNTETSIKRRKTRQIKIGEVAIGGGAPIVVQSMTKTDTKDIELTTAQIKRLEKIGCEVVRIAVPDNEAAEAFGEIKKRVSLPLVADIHFDYRLALASLEKGADALRINPGNIGSKEKVREVVQAAKDRAVPIRIGVNSGSLEKGLLRKYGEACPEAMVESALKHVKILEDMDFHHIKVSLKASDVIRTVEAYKLLADKVDYPFHAGITESGSLIPGSVKSSVGLALLLNLGLVDTLRVSLTAPPEEEVRVGYLILSSLGLRSRGLNIISCPVCGRCEVDFIKIVVEVEKHLSSIKSTFDVAIMGCMVNGPGEAKEADIGLACGRGKGVMFKKGKAFRSLKEREIIPEFVKEVKKLAGI</sequence>
<dbReference type="SUPFAM" id="SSF51717">
    <property type="entry name" value="Dihydropteroate synthetase-like"/>
    <property type="match status" value="1"/>
</dbReference>
<dbReference type="InterPro" id="IPR004588">
    <property type="entry name" value="IspG_bac-typ"/>
</dbReference>
<evidence type="ECO:0000256" key="1">
    <source>
        <dbReference type="ARBA" id="ARBA00001966"/>
    </source>
</evidence>
<comment type="caution">
    <text evidence="10">The sequence shown here is derived from an EMBL/GenBank/DDBJ whole genome shotgun (WGS) entry which is preliminary data.</text>
</comment>
<dbReference type="Pfam" id="PF04551">
    <property type="entry name" value="GcpE"/>
    <property type="match status" value="1"/>
</dbReference>
<dbReference type="InterPro" id="IPR016425">
    <property type="entry name" value="IspG_bac"/>
</dbReference>
<protein>
    <recommendedName>
        <fullName evidence="11">4-hydroxy-3-methylbut-2-en-1-yl diphosphate synthase</fullName>
    </recommendedName>
</protein>
<feature type="domain" description="IspG C-terminal" evidence="9">
    <location>
        <begin position="280"/>
        <end position="368"/>
    </location>
</feature>
<evidence type="ECO:0000259" key="8">
    <source>
        <dbReference type="Pfam" id="PF04551"/>
    </source>
</evidence>
<dbReference type="NCBIfam" id="TIGR00612">
    <property type="entry name" value="ispG_gcpE"/>
    <property type="match status" value="1"/>
</dbReference>
<evidence type="ECO:0008006" key="11">
    <source>
        <dbReference type="Google" id="ProtNLM"/>
    </source>
</evidence>
<evidence type="ECO:0000256" key="2">
    <source>
        <dbReference type="ARBA" id="ARBA00022485"/>
    </source>
</evidence>
<dbReference type="InterPro" id="IPR058579">
    <property type="entry name" value="IspG_C"/>
</dbReference>
<comment type="cofactor">
    <cofactor evidence="1">
        <name>[4Fe-4S] cluster</name>
        <dbReference type="ChEBI" id="CHEBI:49883"/>
    </cofactor>
</comment>
<dbReference type="PANTHER" id="PTHR30454">
    <property type="entry name" value="4-HYDROXY-3-METHYLBUT-2-EN-1-YL DIPHOSPHATE SYNTHASE"/>
    <property type="match status" value="1"/>
</dbReference>
<evidence type="ECO:0000256" key="6">
    <source>
        <dbReference type="ARBA" id="ARBA00023014"/>
    </source>
</evidence>
<dbReference type="AlphaFoldDB" id="A0A0F9MXM2"/>
<keyword evidence="2" id="KW-0004">4Fe-4S</keyword>
<keyword evidence="3" id="KW-0479">Metal-binding</keyword>
<dbReference type="NCBIfam" id="NF001540">
    <property type="entry name" value="PRK00366.1"/>
    <property type="match status" value="1"/>
</dbReference>
<evidence type="ECO:0000259" key="9">
    <source>
        <dbReference type="Pfam" id="PF26540"/>
    </source>
</evidence>
<reference evidence="10" key="1">
    <citation type="journal article" date="2015" name="Nature">
        <title>Complex archaea that bridge the gap between prokaryotes and eukaryotes.</title>
        <authorList>
            <person name="Spang A."/>
            <person name="Saw J.H."/>
            <person name="Jorgensen S.L."/>
            <person name="Zaremba-Niedzwiedzka K."/>
            <person name="Martijn J."/>
            <person name="Lind A.E."/>
            <person name="van Eijk R."/>
            <person name="Schleper C."/>
            <person name="Guy L."/>
            <person name="Ettema T.J."/>
        </authorList>
    </citation>
    <scope>NUCLEOTIDE SEQUENCE</scope>
</reference>
<dbReference type="InterPro" id="IPR011005">
    <property type="entry name" value="Dihydropteroate_synth-like_sf"/>
</dbReference>
<proteinExistence type="inferred from homology"/>
<name>A0A0F9MXM2_9ZZZZ</name>
<dbReference type="GO" id="GO:0051539">
    <property type="term" value="F:4 iron, 4 sulfur cluster binding"/>
    <property type="evidence" value="ECO:0007669"/>
    <property type="project" value="UniProtKB-KW"/>
</dbReference>
<dbReference type="SUPFAM" id="SSF56014">
    <property type="entry name" value="Nitrite and sulphite reductase 4Fe-4S domain-like"/>
    <property type="match status" value="1"/>
</dbReference>
<evidence type="ECO:0000256" key="4">
    <source>
        <dbReference type="ARBA" id="ARBA00023002"/>
    </source>
</evidence>
<keyword evidence="7" id="KW-0414">Isoprene biosynthesis</keyword>
<dbReference type="Pfam" id="PF26540">
    <property type="entry name" value="GcpE_C"/>
    <property type="match status" value="1"/>
</dbReference>
<dbReference type="FunFam" id="3.20.20.20:FF:000001">
    <property type="entry name" value="4-hydroxy-3-methylbut-2-en-1-yl diphosphate synthase (flavodoxin)"/>
    <property type="match status" value="1"/>
</dbReference>
<feature type="domain" description="IspG TIM-barrel" evidence="8">
    <location>
        <begin position="26"/>
        <end position="266"/>
    </location>
</feature>
<accession>A0A0F9MXM2</accession>
<evidence type="ECO:0000313" key="10">
    <source>
        <dbReference type="EMBL" id="KKN04187.1"/>
    </source>
</evidence>
<keyword evidence="5" id="KW-0408">Iron</keyword>
<evidence type="ECO:0000256" key="7">
    <source>
        <dbReference type="ARBA" id="ARBA00023229"/>
    </source>
</evidence>
<dbReference type="Gene3D" id="3.30.413.10">
    <property type="entry name" value="Sulfite Reductase Hemoprotein, domain 1"/>
    <property type="match status" value="1"/>
</dbReference>
<dbReference type="InterPro" id="IPR045854">
    <property type="entry name" value="NO2/SO3_Rdtase_4Fe4S_sf"/>
</dbReference>
<dbReference type="PIRSF" id="PIRSF004640">
    <property type="entry name" value="IspG"/>
    <property type="match status" value="1"/>
</dbReference>
<organism evidence="10">
    <name type="scientific">marine sediment metagenome</name>
    <dbReference type="NCBI Taxonomy" id="412755"/>
    <lineage>
        <taxon>unclassified sequences</taxon>
        <taxon>metagenomes</taxon>
        <taxon>ecological metagenomes</taxon>
    </lineage>
</organism>
<dbReference type="HAMAP" id="MF_00159">
    <property type="entry name" value="IspG"/>
    <property type="match status" value="1"/>
</dbReference>
<evidence type="ECO:0000256" key="5">
    <source>
        <dbReference type="ARBA" id="ARBA00023004"/>
    </source>
</evidence>
<dbReference type="PANTHER" id="PTHR30454:SF0">
    <property type="entry name" value="4-HYDROXY-3-METHYLBUT-2-EN-1-YL DIPHOSPHATE SYNTHASE (FERREDOXIN), CHLOROPLASTIC"/>
    <property type="match status" value="1"/>
</dbReference>
<evidence type="ECO:0000256" key="3">
    <source>
        <dbReference type="ARBA" id="ARBA00022723"/>
    </source>
</evidence>
<dbReference type="GO" id="GO:0005506">
    <property type="term" value="F:iron ion binding"/>
    <property type="evidence" value="ECO:0007669"/>
    <property type="project" value="InterPro"/>
</dbReference>
<dbReference type="GO" id="GO:0019288">
    <property type="term" value="P:isopentenyl diphosphate biosynthetic process, methylerythritol 4-phosphate pathway"/>
    <property type="evidence" value="ECO:0007669"/>
    <property type="project" value="TreeGrafter"/>
</dbReference>
<keyword evidence="4" id="KW-0560">Oxidoreductase</keyword>
<dbReference type="EMBL" id="LAZR01004947">
    <property type="protein sequence ID" value="KKN04187.1"/>
    <property type="molecule type" value="Genomic_DNA"/>
</dbReference>
<dbReference type="GO" id="GO:0046429">
    <property type="term" value="F:4-hydroxy-3-methylbut-2-en-1-yl diphosphate synthase activity (ferredoxin)"/>
    <property type="evidence" value="ECO:0007669"/>
    <property type="project" value="InterPro"/>
</dbReference>
<gene>
    <name evidence="10" type="ORF">LCGC14_1099970</name>
</gene>
<dbReference type="GO" id="GO:0016114">
    <property type="term" value="P:terpenoid biosynthetic process"/>
    <property type="evidence" value="ECO:0007669"/>
    <property type="project" value="InterPro"/>
</dbReference>